<evidence type="ECO:0000256" key="14">
    <source>
        <dbReference type="SAM" id="Phobius"/>
    </source>
</evidence>
<organism evidence="15 16">
    <name type="scientific">Ceutorhynchus assimilis</name>
    <name type="common">cabbage seed weevil</name>
    <dbReference type="NCBI Taxonomy" id="467358"/>
    <lineage>
        <taxon>Eukaryota</taxon>
        <taxon>Metazoa</taxon>
        <taxon>Ecdysozoa</taxon>
        <taxon>Arthropoda</taxon>
        <taxon>Hexapoda</taxon>
        <taxon>Insecta</taxon>
        <taxon>Pterygota</taxon>
        <taxon>Neoptera</taxon>
        <taxon>Endopterygota</taxon>
        <taxon>Coleoptera</taxon>
        <taxon>Polyphaga</taxon>
        <taxon>Cucujiformia</taxon>
        <taxon>Curculionidae</taxon>
        <taxon>Ceutorhynchinae</taxon>
        <taxon>Ceutorhynchus</taxon>
    </lineage>
</organism>
<evidence type="ECO:0000256" key="1">
    <source>
        <dbReference type="ARBA" id="ARBA00003709"/>
    </source>
</evidence>
<accession>A0A9N9QM20</accession>
<feature type="transmembrane region" description="Helical" evidence="14">
    <location>
        <begin position="37"/>
        <end position="67"/>
    </location>
</feature>
<comment type="function">
    <text evidence="1">Required for ciliogenesis.</text>
</comment>
<feature type="transmembrane region" description="Helical" evidence="14">
    <location>
        <begin position="9"/>
        <end position="31"/>
    </location>
</feature>
<evidence type="ECO:0000256" key="10">
    <source>
        <dbReference type="ARBA" id="ARBA00023069"/>
    </source>
</evidence>
<evidence type="ECO:0000256" key="3">
    <source>
        <dbReference type="ARBA" id="ARBA00004138"/>
    </source>
</evidence>
<dbReference type="EMBL" id="OU892278">
    <property type="protein sequence ID" value="CAG9764559.1"/>
    <property type="molecule type" value="Genomic_DNA"/>
</dbReference>
<keyword evidence="6" id="KW-0926">Vacuole</keyword>
<evidence type="ECO:0000256" key="2">
    <source>
        <dbReference type="ARBA" id="ARBA00004128"/>
    </source>
</evidence>
<dbReference type="OrthoDB" id="189688at2759"/>
<gene>
    <name evidence="15" type="ORF">CEUTPL_LOCUS5196</name>
</gene>
<keyword evidence="8" id="KW-0970">Cilium biogenesis/degradation</keyword>
<reference evidence="15" key="1">
    <citation type="submission" date="2022-01" db="EMBL/GenBank/DDBJ databases">
        <authorList>
            <person name="King R."/>
        </authorList>
    </citation>
    <scope>NUCLEOTIDE SEQUENCE</scope>
</reference>
<evidence type="ECO:0000256" key="12">
    <source>
        <dbReference type="ARBA" id="ARBA00023180"/>
    </source>
</evidence>
<evidence type="ECO:0000256" key="11">
    <source>
        <dbReference type="ARBA" id="ARBA00023136"/>
    </source>
</evidence>
<sequence length="165" mass="19711">MKITTSRYAVILAIQTFLLITDWNINIFALIARQSNVLMLIFFIVQDVCLIFSLSLLLLTFFSTYVFQTGLVYLLYERFRTTLVICMLYFILTTVVHIWSLATRWNNSKYSWTTGFFILFIVQRITAAIYYYWYKRASLRISDPRFYDDIDIPAEKHHQSQHQIE</sequence>
<name>A0A9N9QM20_9CUCU</name>
<comment type="similarity">
    <text evidence="4">Belongs to the TMEM138 family.</text>
</comment>
<evidence type="ECO:0000256" key="7">
    <source>
        <dbReference type="ARBA" id="ARBA00022692"/>
    </source>
</evidence>
<dbReference type="PANTHER" id="PTHR13306:SF6">
    <property type="entry name" value="TRANSMEMBRANE PROTEIN 138"/>
    <property type="match status" value="1"/>
</dbReference>
<keyword evidence="11 14" id="KW-0472">Membrane</keyword>
<evidence type="ECO:0000256" key="4">
    <source>
        <dbReference type="ARBA" id="ARBA00010572"/>
    </source>
</evidence>
<dbReference type="Pfam" id="PF14935">
    <property type="entry name" value="TMEM138"/>
    <property type="match status" value="1"/>
</dbReference>
<keyword evidence="12" id="KW-0325">Glycoprotein</keyword>
<protein>
    <recommendedName>
        <fullName evidence="5">Transmembrane protein 138</fullName>
    </recommendedName>
</protein>
<keyword evidence="9 14" id="KW-1133">Transmembrane helix</keyword>
<keyword evidence="13" id="KW-0966">Cell projection</keyword>
<evidence type="ECO:0000256" key="9">
    <source>
        <dbReference type="ARBA" id="ARBA00022989"/>
    </source>
</evidence>
<evidence type="ECO:0000313" key="16">
    <source>
        <dbReference type="Proteomes" id="UP001152799"/>
    </source>
</evidence>
<keyword evidence="7 14" id="KW-0812">Transmembrane</keyword>
<dbReference type="PANTHER" id="PTHR13306">
    <property type="entry name" value="TRANSMEMBRANE PROTEIN 138"/>
    <property type="match status" value="1"/>
</dbReference>
<evidence type="ECO:0000256" key="6">
    <source>
        <dbReference type="ARBA" id="ARBA00022554"/>
    </source>
</evidence>
<dbReference type="InterPro" id="IPR024133">
    <property type="entry name" value="TM_138"/>
</dbReference>
<evidence type="ECO:0000313" key="15">
    <source>
        <dbReference type="EMBL" id="CAG9764559.1"/>
    </source>
</evidence>
<comment type="subcellular location">
    <subcellularLocation>
        <location evidence="3">Cell projection</location>
        <location evidence="3">Cilium</location>
    </subcellularLocation>
    <subcellularLocation>
        <location evidence="2">Vacuole membrane</location>
        <topology evidence="2">Multi-pass membrane protein</topology>
    </subcellularLocation>
</comment>
<evidence type="ECO:0000256" key="13">
    <source>
        <dbReference type="ARBA" id="ARBA00023273"/>
    </source>
</evidence>
<feature type="transmembrane region" description="Helical" evidence="14">
    <location>
        <begin position="79"/>
        <end position="100"/>
    </location>
</feature>
<proteinExistence type="inferred from homology"/>
<evidence type="ECO:0000256" key="8">
    <source>
        <dbReference type="ARBA" id="ARBA00022794"/>
    </source>
</evidence>
<dbReference type="GO" id="GO:0005774">
    <property type="term" value="C:vacuolar membrane"/>
    <property type="evidence" value="ECO:0007669"/>
    <property type="project" value="UniProtKB-SubCell"/>
</dbReference>
<dbReference type="Proteomes" id="UP001152799">
    <property type="component" value="Chromosome 2"/>
</dbReference>
<dbReference type="GO" id="GO:0005929">
    <property type="term" value="C:cilium"/>
    <property type="evidence" value="ECO:0007669"/>
    <property type="project" value="UniProtKB-SubCell"/>
</dbReference>
<keyword evidence="16" id="KW-1185">Reference proteome</keyword>
<keyword evidence="10" id="KW-0969">Cilium</keyword>
<feature type="transmembrane region" description="Helical" evidence="14">
    <location>
        <begin position="112"/>
        <end position="133"/>
    </location>
</feature>
<dbReference type="GO" id="GO:0030030">
    <property type="term" value="P:cell projection organization"/>
    <property type="evidence" value="ECO:0007669"/>
    <property type="project" value="UniProtKB-KW"/>
</dbReference>
<dbReference type="AlphaFoldDB" id="A0A9N9QM20"/>
<evidence type="ECO:0000256" key="5">
    <source>
        <dbReference type="ARBA" id="ARBA00014515"/>
    </source>
</evidence>